<comment type="caution">
    <text evidence="2">The sequence shown here is derived from an EMBL/GenBank/DDBJ whole genome shotgun (WGS) entry which is preliminary data.</text>
</comment>
<sequence length="112" mass="11609">MLMKFDMGSTTLSGLVSKTRGSSDDLGGLIRQLIVAAQPLEGKFNGSGKAAFDQFKAHSDEVTAALNSSLSAILGGQSGMDSSFGQGDQESADNARQQMAAANFDAARFSGR</sequence>
<name>A0ABP6G3K8_9ACTN</name>
<dbReference type="InterPro" id="IPR036689">
    <property type="entry name" value="ESAT-6-like_sf"/>
</dbReference>
<evidence type="ECO:0000256" key="1">
    <source>
        <dbReference type="SAM" id="MobiDB-lite"/>
    </source>
</evidence>
<reference evidence="3" key="1">
    <citation type="journal article" date="2019" name="Int. J. Syst. Evol. Microbiol.">
        <title>The Global Catalogue of Microorganisms (GCM) 10K type strain sequencing project: providing services to taxonomists for standard genome sequencing and annotation.</title>
        <authorList>
            <consortium name="The Broad Institute Genomics Platform"/>
            <consortium name="The Broad Institute Genome Sequencing Center for Infectious Disease"/>
            <person name="Wu L."/>
            <person name="Ma J."/>
        </authorList>
    </citation>
    <scope>NUCLEOTIDE SEQUENCE [LARGE SCALE GENOMIC DNA]</scope>
    <source>
        <strain evidence="3">JCM 4542</strain>
    </source>
</reference>
<accession>A0ABP6G3K8</accession>
<evidence type="ECO:0000313" key="3">
    <source>
        <dbReference type="Proteomes" id="UP001500886"/>
    </source>
</evidence>
<keyword evidence="3" id="KW-1185">Reference proteome</keyword>
<evidence type="ECO:0008006" key="4">
    <source>
        <dbReference type="Google" id="ProtNLM"/>
    </source>
</evidence>
<feature type="compositionally biased region" description="Polar residues" evidence="1">
    <location>
        <begin position="8"/>
        <end position="20"/>
    </location>
</feature>
<feature type="region of interest" description="Disordered" evidence="1">
    <location>
        <begin position="1"/>
        <end position="22"/>
    </location>
</feature>
<proteinExistence type="predicted"/>
<dbReference type="EMBL" id="BAAASL010000006">
    <property type="protein sequence ID" value="GAA2713093.1"/>
    <property type="molecule type" value="Genomic_DNA"/>
</dbReference>
<gene>
    <name evidence="2" type="ORF">GCM10010315_18050</name>
</gene>
<dbReference type="Proteomes" id="UP001500886">
    <property type="component" value="Unassembled WGS sequence"/>
</dbReference>
<dbReference type="SUPFAM" id="SSF140453">
    <property type="entry name" value="EsxAB dimer-like"/>
    <property type="match status" value="1"/>
</dbReference>
<evidence type="ECO:0000313" key="2">
    <source>
        <dbReference type="EMBL" id="GAA2713093.1"/>
    </source>
</evidence>
<organism evidence="2 3">
    <name type="scientific">Streptomyces luteosporeus</name>
    <dbReference type="NCBI Taxonomy" id="173856"/>
    <lineage>
        <taxon>Bacteria</taxon>
        <taxon>Bacillati</taxon>
        <taxon>Actinomycetota</taxon>
        <taxon>Actinomycetes</taxon>
        <taxon>Kitasatosporales</taxon>
        <taxon>Streptomycetaceae</taxon>
        <taxon>Streptomyces</taxon>
    </lineage>
</organism>
<protein>
    <recommendedName>
        <fullName evidence="4">WXG100 family type VII secretion target</fullName>
    </recommendedName>
</protein>